<dbReference type="SUPFAM" id="SSF55166">
    <property type="entry name" value="Hedgehog/DD-peptidase"/>
    <property type="match status" value="1"/>
</dbReference>
<evidence type="ECO:0000259" key="1">
    <source>
        <dbReference type="Pfam" id="PF02557"/>
    </source>
</evidence>
<dbReference type="InterPro" id="IPR058193">
    <property type="entry name" value="VanY/YodJ_core_dom"/>
</dbReference>
<dbReference type="Proteomes" id="UP000664601">
    <property type="component" value="Unassembled WGS sequence"/>
</dbReference>
<dbReference type="CDD" id="cd14852">
    <property type="entry name" value="LD-carboxypeptidase"/>
    <property type="match status" value="1"/>
</dbReference>
<sequence>MIAMFGMTGYSLFYSNKDTDTNADKLTVASTYSFEQSSEQAKKPKDLPDADPDLWDLVLVGPKNEISQEIDETELATLSDNSHQVDSRIAADYEAFSTAATEAGYPLVIISAYRSVAAQQEVFSTNVNSLMSSEGLSEADAIAKTKETITESGYSEHHTGLAVDIVDQEWYNNYPSQLLDASYGSQPGAQWIAENAPEYGFIIRYPENEEDITGITYEPWHIRYVGRENAEYITKNNLTLEEYLKLLSSN</sequence>
<evidence type="ECO:0000313" key="3">
    <source>
        <dbReference type="Proteomes" id="UP000664601"/>
    </source>
</evidence>
<dbReference type="InterPro" id="IPR003709">
    <property type="entry name" value="VanY-like_core_dom"/>
</dbReference>
<dbReference type="InterPro" id="IPR052179">
    <property type="entry name" value="DD-CPase-like"/>
</dbReference>
<reference evidence="2 3" key="1">
    <citation type="submission" date="2021-03" db="EMBL/GenBank/DDBJ databases">
        <title>Enterococcal diversity collection.</title>
        <authorList>
            <person name="Gilmore M.S."/>
            <person name="Schwartzman J."/>
            <person name="Van Tyne D."/>
            <person name="Martin M."/>
            <person name="Earl A.M."/>
            <person name="Manson A.L."/>
            <person name="Straub T."/>
            <person name="Salamzade R."/>
            <person name="Saavedra J."/>
            <person name="Lebreton F."/>
            <person name="Prichula J."/>
            <person name="Schaufler K."/>
            <person name="Gaca A."/>
            <person name="Sgardioli B."/>
            <person name="Wagenaar J."/>
            <person name="Strong T."/>
        </authorList>
    </citation>
    <scope>NUCLEOTIDE SEQUENCE [LARGE SCALE GENOMIC DNA]</scope>
    <source>
        <strain evidence="2 3">669A</strain>
    </source>
</reference>
<gene>
    <name evidence="2" type="ORF">JZO70_11650</name>
</gene>
<keyword evidence="3" id="KW-1185">Reference proteome</keyword>
<protein>
    <submittedName>
        <fullName evidence="2">M15 family metallopeptidase</fullName>
    </submittedName>
</protein>
<dbReference type="PANTHER" id="PTHR34385">
    <property type="entry name" value="D-ALANYL-D-ALANINE CARBOXYPEPTIDASE"/>
    <property type="match status" value="1"/>
</dbReference>
<dbReference type="Pfam" id="PF02557">
    <property type="entry name" value="VanY"/>
    <property type="match status" value="1"/>
</dbReference>
<dbReference type="Gene3D" id="3.30.1380.10">
    <property type="match status" value="1"/>
</dbReference>
<dbReference type="InterPro" id="IPR009045">
    <property type="entry name" value="Zn_M74/Hedgehog-like"/>
</dbReference>
<comment type="caution">
    <text evidence="2">The sequence shown here is derived from an EMBL/GenBank/DDBJ whole genome shotgun (WGS) entry which is preliminary data.</text>
</comment>
<accession>A0ABS3LB26</accession>
<feature type="domain" description="D-alanyl-D-alanine carboxypeptidase-like core" evidence="1">
    <location>
        <begin position="83"/>
        <end position="226"/>
    </location>
</feature>
<dbReference type="PANTHER" id="PTHR34385:SF1">
    <property type="entry name" value="PEPTIDOGLYCAN L-ALANYL-D-GLUTAMATE ENDOPEPTIDASE CWLK"/>
    <property type="match status" value="1"/>
</dbReference>
<name>A0ABS3LB26_9ENTE</name>
<dbReference type="EMBL" id="JAFREM010000018">
    <property type="protein sequence ID" value="MBO1306821.1"/>
    <property type="molecule type" value="Genomic_DNA"/>
</dbReference>
<proteinExistence type="predicted"/>
<evidence type="ECO:0000313" key="2">
    <source>
        <dbReference type="EMBL" id="MBO1306821.1"/>
    </source>
</evidence>
<organism evidence="2 3">
    <name type="scientific">Candidatus Enterococcus moelleringii</name>
    <dbReference type="NCBI Taxonomy" id="2815325"/>
    <lineage>
        <taxon>Bacteria</taxon>
        <taxon>Bacillati</taxon>
        <taxon>Bacillota</taxon>
        <taxon>Bacilli</taxon>
        <taxon>Lactobacillales</taxon>
        <taxon>Enterococcaceae</taxon>
        <taxon>Enterococcus</taxon>
    </lineage>
</organism>